<sequence length="125" mass="13761">MTDFPRSEWQGGRDEGSDHLNTHPAPGSPHPLMTHFLDGIASLSDLMPVPWWRRDPAHGVTKGAWVGATHTSWPQKKIEWHFTLSEELPLAASNGSAFASDATRSISRSDGRPVTDVSWSTDSPF</sequence>
<dbReference type="Proteomes" id="UP001066276">
    <property type="component" value="Chromosome 2_1"/>
</dbReference>
<dbReference type="EMBL" id="JANPWB010000003">
    <property type="protein sequence ID" value="KAJ1199771.1"/>
    <property type="molecule type" value="Genomic_DNA"/>
</dbReference>
<feature type="region of interest" description="Disordered" evidence="1">
    <location>
        <begin position="1"/>
        <end position="33"/>
    </location>
</feature>
<proteinExistence type="predicted"/>
<gene>
    <name evidence="2" type="ORF">NDU88_003604</name>
</gene>
<feature type="compositionally biased region" description="Basic and acidic residues" evidence="1">
    <location>
        <begin position="11"/>
        <end position="21"/>
    </location>
</feature>
<dbReference type="AlphaFoldDB" id="A0AAV7VG43"/>
<organism evidence="2 3">
    <name type="scientific">Pleurodeles waltl</name>
    <name type="common">Iberian ribbed newt</name>
    <dbReference type="NCBI Taxonomy" id="8319"/>
    <lineage>
        <taxon>Eukaryota</taxon>
        <taxon>Metazoa</taxon>
        <taxon>Chordata</taxon>
        <taxon>Craniata</taxon>
        <taxon>Vertebrata</taxon>
        <taxon>Euteleostomi</taxon>
        <taxon>Amphibia</taxon>
        <taxon>Batrachia</taxon>
        <taxon>Caudata</taxon>
        <taxon>Salamandroidea</taxon>
        <taxon>Salamandridae</taxon>
        <taxon>Pleurodelinae</taxon>
        <taxon>Pleurodeles</taxon>
    </lineage>
</organism>
<accession>A0AAV7VG43</accession>
<evidence type="ECO:0000313" key="3">
    <source>
        <dbReference type="Proteomes" id="UP001066276"/>
    </source>
</evidence>
<name>A0AAV7VG43_PLEWA</name>
<reference evidence="2" key="1">
    <citation type="journal article" date="2022" name="bioRxiv">
        <title>Sequencing and chromosome-scale assembly of the giantPleurodeles waltlgenome.</title>
        <authorList>
            <person name="Brown T."/>
            <person name="Elewa A."/>
            <person name="Iarovenko S."/>
            <person name="Subramanian E."/>
            <person name="Araus A.J."/>
            <person name="Petzold A."/>
            <person name="Susuki M."/>
            <person name="Suzuki K.-i.T."/>
            <person name="Hayashi T."/>
            <person name="Toyoda A."/>
            <person name="Oliveira C."/>
            <person name="Osipova E."/>
            <person name="Leigh N.D."/>
            <person name="Simon A."/>
            <person name="Yun M.H."/>
        </authorList>
    </citation>
    <scope>NUCLEOTIDE SEQUENCE</scope>
    <source>
        <strain evidence="2">20211129_DDA</strain>
        <tissue evidence="2">Liver</tissue>
    </source>
</reference>
<keyword evidence="3" id="KW-1185">Reference proteome</keyword>
<comment type="caution">
    <text evidence="2">The sequence shown here is derived from an EMBL/GenBank/DDBJ whole genome shotgun (WGS) entry which is preliminary data.</text>
</comment>
<evidence type="ECO:0000256" key="1">
    <source>
        <dbReference type="SAM" id="MobiDB-lite"/>
    </source>
</evidence>
<evidence type="ECO:0000313" key="2">
    <source>
        <dbReference type="EMBL" id="KAJ1199771.1"/>
    </source>
</evidence>
<protein>
    <submittedName>
        <fullName evidence="2">Uncharacterized protein</fullName>
    </submittedName>
</protein>
<feature type="region of interest" description="Disordered" evidence="1">
    <location>
        <begin position="99"/>
        <end position="125"/>
    </location>
</feature>